<dbReference type="GO" id="GO:0005524">
    <property type="term" value="F:ATP binding"/>
    <property type="evidence" value="ECO:0007669"/>
    <property type="project" value="InterPro"/>
</dbReference>
<dbReference type="GO" id="GO:0006260">
    <property type="term" value="P:DNA replication"/>
    <property type="evidence" value="ECO:0007669"/>
    <property type="project" value="TreeGrafter"/>
</dbReference>
<reference evidence="2 3" key="1">
    <citation type="submission" date="2016-02" db="EMBL/GenBank/DDBJ databases">
        <authorList>
            <consortium name="Pathogen Informatics"/>
        </authorList>
    </citation>
    <scope>NUCLEOTIDE SEQUENCE [LARGE SCALE GENOMIC DNA]</scope>
    <source>
        <strain evidence="2 3">LSS48</strain>
    </source>
</reference>
<dbReference type="Gene3D" id="3.40.50.300">
    <property type="entry name" value="P-loop containing nucleotide triphosphate hydrolases"/>
    <property type="match status" value="1"/>
</dbReference>
<dbReference type="AlphaFoldDB" id="A0A0Z8ES95"/>
<dbReference type="InterPro" id="IPR027417">
    <property type="entry name" value="P-loop_NTPase"/>
</dbReference>
<evidence type="ECO:0000313" key="3">
    <source>
        <dbReference type="Proteomes" id="UP000073485"/>
    </source>
</evidence>
<name>A0A0Z8ES95_STRSU</name>
<dbReference type="RefSeq" id="WP_044765032.1">
    <property type="nucleotide sequence ID" value="NZ_CEHU01000009.1"/>
</dbReference>
<dbReference type="Proteomes" id="UP000073485">
    <property type="component" value="Unassembled WGS sequence"/>
</dbReference>
<evidence type="ECO:0000313" key="2">
    <source>
        <dbReference type="EMBL" id="CYU67356.1"/>
    </source>
</evidence>
<dbReference type="EMBL" id="FIGO01000004">
    <property type="protein sequence ID" value="CYU67356.1"/>
    <property type="molecule type" value="Genomic_DNA"/>
</dbReference>
<dbReference type="SUPFAM" id="SSF52540">
    <property type="entry name" value="P-loop containing nucleoside triphosphate hydrolases"/>
    <property type="match status" value="1"/>
</dbReference>
<dbReference type="Pfam" id="PF01695">
    <property type="entry name" value="IstB_IS21"/>
    <property type="match status" value="1"/>
</dbReference>
<dbReference type="PANTHER" id="PTHR30050:SF4">
    <property type="entry name" value="ATP-BINDING PROTEIN RV3427C IN INSERTION SEQUENCE-RELATED"/>
    <property type="match status" value="1"/>
</dbReference>
<feature type="domain" description="IstB-like ATP-binding" evidence="1">
    <location>
        <begin position="119"/>
        <end position="248"/>
    </location>
</feature>
<sequence length="275" mass="32043">MKIEEVHDVIDEMCLKHQVYLWRTKNKVMVKNETVPRYITCCPECTREKMNEQQIREVGQALEAETWASSYDIFTKKSMIPKELKDASYKTYTITNRIEEEAKQFALRLNEFYFKHHGKGNAIIQGKPGIGKSHLSISIARKLNIDWRSISEPKSVLFISVPKMFQRIQEGFGYKDGTSAQQMIDMLTKADYLFLDDLGKESTFGRQAKEANDWKQNILYHILDERDTTIINTNLTGEQMQKVYDRSLVSRIMKGAMSNIFKYPDAAQSRRELPF</sequence>
<gene>
    <name evidence="2" type="primary">dnaC_2</name>
    <name evidence="2" type="ORF">ERS132410_00795</name>
</gene>
<accession>A0A0Z8ES95</accession>
<organism evidence="2 3">
    <name type="scientific">Streptococcus suis</name>
    <dbReference type="NCBI Taxonomy" id="1307"/>
    <lineage>
        <taxon>Bacteria</taxon>
        <taxon>Bacillati</taxon>
        <taxon>Bacillota</taxon>
        <taxon>Bacilli</taxon>
        <taxon>Lactobacillales</taxon>
        <taxon>Streptococcaceae</taxon>
        <taxon>Streptococcus</taxon>
    </lineage>
</organism>
<dbReference type="InterPro" id="IPR002611">
    <property type="entry name" value="IstB_ATP-bd"/>
</dbReference>
<evidence type="ECO:0000259" key="1">
    <source>
        <dbReference type="Pfam" id="PF01695"/>
    </source>
</evidence>
<proteinExistence type="predicted"/>
<protein>
    <submittedName>
        <fullName evidence="2">Phage DNA replication protein</fullName>
    </submittedName>
</protein>
<dbReference type="PANTHER" id="PTHR30050">
    <property type="entry name" value="CHROMOSOMAL REPLICATION INITIATOR PROTEIN DNAA"/>
    <property type="match status" value="1"/>
</dbReference>